<evidence type="ECO:0000313" key="4">
    <source>
        <dbReference type="Proteomes" id="UP001189429"/>
    </source>
</evidence>
<feature type="transmembrane region" description="Helical" evidence="2">
    <location>
        <begin position="165"/>
        <end position="185"/>
    </location>
</feature>
<reference evidence="3" key="1">
    <citation type="submission" date="2023-10" db="EMBL/GenBank/DDBJ databases">
        <authorList>
            <person name="Chen Y."/>
            <person name="Shah S."/>
            <person name="Dougan E. K."/>
            <person name="Thang M."/>
            <person name="Chan C."/>
        </authorList>
    </citation>
    <scope>NUCLEOTIDE SEQUENCE [LARGE SCALE GENOMIC DNA]</scope>
</reference>
<keyword evidence="4" id="KW-1185">Reference proteome</keyword>
<evidence type="ECO:0000313" key="3">
    <source>
        <dbReference type="EMBL" id="CAK0865891.1"/>
    </source>
</evidence>
<name>A0ABN9V005_9DINO</name>
<gene>
    <name evidence="3" type="ORF">PCOR1329_LOCUS53298</name>
</gene>
<proteinExistence type="predicted"/>
<dbReference type="Proteomes" id="UP001189429">
    <property type="component" value="Unassembled WGS sequence"/>
</dbReference>
<feature type="region of interest" description="Disordered" evidence="1">
    <location>
        <begin position="238"/>
        <end position="277"/>
    </location>
</feature>
<feature type="transmembrane region" description="Helical" evidence="2">
    <location>
        <begin position="138"/>
        <end position="156"/>
    </location>
</feature>
<keyword evidence="2" id="KW-0472">Membrane</keyword>
<organism evidence="3 4">
    <name type="scientific">Prorocentrum cordatum</name>
    <dbReference type="NCBI Taxonomy" id="2364126"/>
    <lineage>
        <taxon>Eukaryota</taxon>
        <taxon>Sar</taxon>
        <taxon>Alveolata</taxon>
        <taxon>Dinophyceae</taxon>
        <taxon>Prorocentrales</taxon>
        <taxon>Prorocentraceae</taxon>
        <taxon>Prorocentrum</taxon>
    </lineage>
</organism>
<feature type="region of interest" description="Disordered" evidence="1">
    <location>
        <begin position="499"/>
        <end position="524"/>
    </location>
</feature>
<evidence type="ECO:0000256" key="2">
    <source>
        <dbReference type="SAM" id="Phobius"/>
    </source>
</evidence>
<keyword evidence="2" id="KW-1133">Transmembrane helix</keyword>
<evidence type="ECO:0000256" key="1">
    <source>
        <dbReference type="SAM" id="MobiDB-lite"/>
    </source>
</evidence>
<accession>A0ABN9V005</accession>
<keyword evidence="2" id="KW-0812">Transmembrane</keyword>
<feature type="transmembrane region" description="Helical" evidence="2">
    <location>
        <begin position="75"/>
        <end position="92"/>
    </location>
</feature>
<sequence>MPLVIVAMPSLHTRLILLSFLYIIWGCARAELRESFRKWHASYLNFTSKPLVELWDHCHRLPLQLRYDMEPVRSLNLGLHVISFLCLGYLAVRMLVLARSPYVFMAYKAQDLVPGCFLKLSMIVTTCTYIHAPVLPLGLIHVILPLLVMLMPLATLKQSFVNRALLLDLANAVIATLGMVMLLAVNRFLNPSLVMLTPLEIQLQSFVIRVADPAGSHARRGCDAGDVHAARVAVQREVDGDSAEDLNPAADAHAAGDQQFPDPVSGDAHASGDKEWHADDRQGNLVTQSEARHHPAGAVLHVLLEDRDAHALPEPRVHALADASGADNHLFDMNLPPPRTATMSSAPATPLVTVNMLEDALAAWARELTPINGKSLLALSENMQKQTTSNYKQLFDTVREQIQLLTNLMNKDLESLGMRVAKMGNIHQPASKEFSDEQSANPPKQEKSDMHDVTTVTNAKFVEHFDSLLTNIRSAACVDLFNSLLDSYTDSLDFLPTTSSDKNYVSDSSSPRALSQGAARPGCR</sequence>
<feature type="region of interest" description="Disordered" evidence="1">
    <location>
        <begin position="430"/>
        <end position="451"/>
    </location>
</feature>
<comment type="caution">
    <text evidence="3">The sequence shown here is derived from an EMBL/GenBank/DDBJ whole genome shotgun (WGS) entry which is preliminary data.</text>
</comment>
<feature type="compositionally biased region" description="Low complexity" evidence="1">
    <location>
        <begin position="499"/>
        <end position="510"/>
    </location>
</feature>
<protein>
    <submittedName>
        <fullName evidence="3">Uncharacterized protein</fullName>
    </submittedName>
</protein>
<dbReference type="EMBL" id="CAUYUJ010016496">
    <property type="protein sequence ID" value="CAK0865891.1"/>
    <property type="molecule type" value="Genomic_DNA"/>
</dbReference>